<dbReference type="InterPro" id="IPR027405">
    <property type="entry name" value="YidB-like"/>
</dbReference>
<dbReference type="Proteomes" id="UP000000366">
    <property type="component" value="Chromosome"/>
</dbReference>
<evidence type="ECO:0000313" key="2">
    <source>
        <dbReference type="Proteomes" id="UP000000366"/>
    </source>
</evidence>
<reference evidence="1 2" key="1">
    <citation type="journal article" date="2007" name="J. Bacteriol.">
        <title>Whole-genome analysis of the methyl tert-butyl ether-degrading beta-proteobacterium Methylibium petroleiphilum PM1.</title>
        <authorList>
            <person name="Kane S.R."/>
            <person name="Chakicherla A.Y."/>
            <person name="Chain P.S.G."/>
            <person name="Schmidt R."/>
            <person name="Shin M.W."/>
            <person name="Legler T.C."/>
            <person name="Scow K.M."/>
            <person name="Larimer F.W."/>
            <person name="Lucas S.M."/>
            <person name="Richardson P.M."/>
            <person name="Hristova K.R."/>
        </authorList>
    </citation>
    <scope>NUCLEOTIDE SEQUENCE [LARGE SCALE GENOMIC DNA]</scope>
    <source>
        <strain evidence="2">ATCC BAA-1232 / LMG 22953 / PM1</strain>
    </source>
</reference>
<dbReference type="eggNOG" id="COG3753">
    <property type="taxonomic scope" value="Bacteria"/>
</dbReference>
<dbReference type="HOGENOM" id="CLU_084747_4_0_4"/>
<dbReference type="Pfam" id="PF20159">
    <property type="entry name" value="YidB"/>
    <property type="match status" value="1"/>
</dbReference>
<protein>
    <recommendedName>
        <fullName evidence="3">DUF937 domain-containing protein</fullName>
    </recommendedName>
</protein>
<proteinExistence type="predicted"/>
<keyword evidence="2" id="KW-1185">Reference proteome</keyword>
<dbReference type="KEGG" id="mpt:Mpe_A0199"/>
<organism evidence="1 2">
    <name type="scientific">Methylibium petroleiphilum (strain ATCC BAA-1232 / LMG 22953 / PM1)</name>
    <dbReference type="NCBI Taxonomy" id="420662"/>
    <lineage>
        <taxon>Bacteria</taxon>
        <taxon>Pseudomonadati</taxon>
        <taxon>Pseudomonadota</taxon>
        <taxon>Betaproteobacteria</taxon>
        <taxon>Burkholderiales</taxon>
        <taxon>Sphaerotilaceae</taxon>
        <taxon>Methylibium</taxon>
    </lineage>
</organism>
<name>A2SC72_METPP</name>
<evidence type="ECO:0000313" key="1">
    <source>
        <dbReference type="EMBL" id="ABM93161.1"/>
    </source>
</evidence>
<dbReference type="Gene3D" id="1.10.10.690">
    <property type="entry name" value="YidB-like"/>
    <property type="match status" value="1"/>
</dbReference>
<accession>A2SC72</accession>
<dbReference type="STRING" id="420662.Mpe_A0199"/>
<dbReference type="EMBL" id="CP000555">
    <property type="protein sequence ID" value="ABM93161.1"/>
    <property type="molecule type" value="Genomic_DNA"/>
</dbReference>
<dbReference type="RefSeq" id="WP_011827800.1">
    <property type="nucleotide sequence ID" value="NC_008825.1"/>
</dbReference>
<dbReference type="InterPro" id="IPR045372">
    <property type="entry name" value="YidB"/>
</dbReference>
<dbReference type="SUPFAM" id="SSF140804">
    <property type="entry name" value="YidB-like"/>
    <property type="match status" value="1"/>
</dbReference>
<sequence length="138" mass="13779">MGLLDSVIGALGGSQANGQGDALQAVIAMLARGGQGGGGLEGLVQQFQQGGLGDLIASWVGTGQNLPVSASQLQDVLGSDMLSQFAQQLGLPPGEAAGQLSQLLPQVVDKLTPNGQLSDIGSSGLGDLGSVLERFSRP</sequence>
<evidence type="ECO:0008006" key="3">
    <source>
        <dbReference type="Google" id="ProtNLM"/>
    </source>
</evidence>
<dbReference type="AlphaFoldDB" id="A2SC72"/>
<gene>
    <name evidence="1" type="ordered locus">Mpe_A0199</name>
</gene>